<gene>
    <name evidence="3" type="primary">LOC117574868</name>
</gene>
<dbReference type="GeneID" id="117574868"/>
<protein>
    <submittedName>
        <fullName evidence="3">Uncharacterized protein LOC117574868</fullName>
    </submittedName>
</protein>
<reference evidence="3" key="1">
    <citation type="submission" date="2025-08" db="UniProtKB">
        <authorList>
            <consortium name="RefSeq"/>
        </authorList>
    </citation>
    <scope>IDENTIFICATION</scope>
    <source>
        <strain evidence="3">15112-1751.03</strain>
        <tissue evidence="3">Whole Adult</tissue>
    </source>
</reference>
<dbReference type="InterPro" id="IPR036508">
    <property type="entry name" value="Chitin-bd_dom_sf"/>
</dbReference>
<evidence type="ECO:0000256" key="1">
    <source>
        <dbReference type="SAM" id="SignalP"/>
    </source>
</evidence>
<feature type="signal peptide" evidence="1">
    <location>
        <begin position="1"/>
        <end position="19"/>
    </location>
</feature>
<evidence type="ECO:0000313" key="3">
    <source>
        <dbReference type="RefSeq" id="XP_034114777.1"/>
    </source>
</evidence>
<dbReference type="PANTHER" id="PTHR20987:SF0">
    <property type="entry name" value="CHITIN-BINDING TYPE-2 DOMAIN-CONTAINING PROTEIN-RELATED"/>
    <property type="match status" value="1"/>
</dbReference>
<dbReference type="AlphaFoldDB" id="A0A6P8ZD83"/>
<accession>A0A6P8ZD83</accession>
<feature type="chain" id="PRO_5028208016" evidence="1">
    <location>
        <begin position="20"/>
        <end position="101"/>
    </location>
</feature>
<dbReference type="PANTHER" id="PTHR20987">
    <property type="entry name" value="CHITIN-BINDING TYPE-2 DOMAIN-CONTAINING PROTEIN-RELATED"/>
    <property type="match status" value="1"/>
</dbReference>
<evidence type="ECO:0000313" key="2">
    <source>
        <dbReference type="Proteomes" id="UP000515160"/>
    </source>
</evidence>
<keyword evidence="1" id="KW-0732">Signal</keyword>
<dbReference type="OrthoDB" id="7812182at2759"/>
<sequence length="101" mass="11066">MNYLYLLACCLALISCSSAAAFGKPTGQPGCQTEEEIAVQFYPHFYIKNQYWVCSTLGVPATVGYCPIATAFLNDAKACVPWAEWYWSPPVLPPSEPLPAI</sequence>
<dbReference type="GO" id="GO:0008061">
    <property type="term" value="F:chitin binding"/>
    <property type="evidence" value="ECO:0007669"/>
    <property type="project" value="InterPro"/>
</dbReference>
<name>A0A6P8ZD83_DROAB</name>
<keyword evidence="2" id="KW-1185">Reference proteome</keyword>
<organism evidence="2 3">
    <name type="scientific">Drosophila albomicans</name>
    <name type="common">Fruit fly</name>
    <dbReference type="NCBI Taxonomy" id="7291"/>
    <lineage>
        <taxon>Eukaryota</taxon>
        <taxon>Metazoa</taxon>
        <taxon>Ecdysozoa</taxon>
        <taxon>Arthropoda</taxon>
        <taxon>Hexapoda</taxon>
        <taxon>Insecta</taxon>
        <taxon>Pterygota</taxon>
        <taxon>Neoptera</taxon>
        <taxon>Endopterygota</taxon>
        <taxon>Diptera</taxon>
        <taxon>Brachycera</taxon>
        <taxon>Muscomorpha</taxon>
        <taxon>Ephydroidea</taxon>
        <taxon>Drosophilidae</taxon>
        <taxon>Drosophila</taxon>
    </lineage>
</organism>
<proteinExistence type="predicted"/>
<dbReference type="Proteomes" id="UP000515160">
    <property type="component" value="Chromosome 2R"/>
</dbReference>
<dbReference type="SUPFAM" id="SSF57625">
    <property type="entry name" value="Invertebrate chitin-binding proteins"/>
    <property type="match status" value="1"/>
</dbReference>
<dbReference type="RefSeq" id="XP_034114777.1">
    <property type="nucleotide sequence ID" value="XM_034258886.2"/>
</dbReference>